<keyword evidence="2" id="KW-1185">Reference proteome</keyword>
<proteinExistence type="predicted"/>
<reference evidence="1" key="1">
    <citation type="journal article" date="2023" name="Science">
        <title>Elucidation of the pathway for biosynthesis of saponin adjuvants from the soapbark tree.</title>
        <authorList>
            <person name="Reed J."/>
            <person name="Orme A."/>
            <person name="El-Demerdash A."/>
            <person name="Owen C."/>
            <person name="Martin L.B.B."/>
            <person name="Misra R.C."/>
            <person name="Kikuchi S."/>
            <person name="Rejzek M."/>
            <person name="Martin A.C."/>
            <person name="Harkess A."/>
            <person name="Leebens-Mack J."/>
            <person name="Louveau T."/>
            <person name="Stephenson M.J."/>
            <person name="Osbourn A."/>
        </authorList>
    </citation>
    <scope>NUCLEOTIDE SEQUENCE</scope>
    <source>
        <strain evidence="1">S10</strain>
    </source>
</reference>
<name>A0AAD7LZA7_QUISA</name>
<sequence length="112" mass="12669">MSFKLNKAIYVHAIAGLLAGVVFSSYVLGSPNRLEEQKKCNLEGSFTKLQSNSARTFKDGLVLLAIKFLHYFITRCLHYKYFKPVSTAPYTMSMPFWLAFTLSVSSMSDLKL</sequence>
<accession>A0AAD7LZA7</accession>
<protein>
    <submittedName>
        <fullName evidence="1">Tetratricopeptide repeat-like superfamily protein</fullName>
    </submittedName>
</protein>
<organism evidence="1 2">
    <name type="scientific">Quillaja saponaria</name>
    <name type="common">Soap bark tree</name>
    <dbReference type="NCBI Taxonomy" id="32244"/>
    <lineage>
        <taxon>Eukaryota</taxon>
        <taxon>Viridiplantae</taxon>
        <taxon>Streptophyta</taxon>
        <taxon>Embryophyta</taxon>
        <taxon>Tracheophyta</taxon>
        <taxon>Spermatophyta</taxon>
        <taxon>Magnoliopsida</taxon>
        <taxon>eudicotyledons</taxon>
        <taxon>Gunneridae</taxon>
        <taxon>Pentapetalae</taxon>
        <taxon>rosids</taxon>
        <taxon>fabids</taxon>
        <taxon>Fabales</taxon>
        <taxon>Quillajaceae</taxon>
        <taxon>Quillaja</taxon>
    </lineage>
</organism>
<comment type="caution">
    <text evidence="1">The sequence shown here is derived from an EMBL/GenBank/DDBJ whole genome shotgun (WGS) entry which is preliminary data.</text>
</comment>
<dbReference type="Proteomes" id="UP001163823">
    <property type="component" value="Chromosome 6"/>
</dbReference>
<dbReference type="AlphaFoldDB" id="A0AAD7LZA7"/>
<evidence type="ECO:0000313" key="1">
    <source>
        <dbReference type="EMBL" id="KAJ7965830.1"/>
    </source>
</evidence>
<dbReference type="EMBL" id="JARAOO010000006">
    <property type="protein sequence ID" value="KAJ7965830.1"/>
    <property type="molecule type" value="Genomic_DNA"/>
</dbReference>
<dbReference type="KEGG" id="qsa:O6P43_015403"/>
<gene>
    <name evidence="1" type="ORF">O6P43_015403</name>
</gene>
<evidence type="ECO:0000313" key="2">
    <source>
        <dbReference type="Proteomes" id="UP001163823"/>
    </source>
</evidence>